<comment type="caution">
    <text evidence="2">The sequence shown here is derived from an EMBL/GenBank/DDBJ whole genome shotgun (WGS) entry which is preliminary data.</text>
</comment>
<dbReference type="Pfam" id="PF01803">
    <property type="entry name" value="LIM_bind"/>
    <property type="match status" value="1"/>
</dbReference>
<evidence type="ECO:0000313" key="2">
    <source>
        <dbReference type="EMBL" id="TEB29544.1"/>
    </source>
</evidence>
<feature type="compositionally biased region" description="Low complexity" evidence="1">
    <location>
        <begin position="295"/>
        <end position="304"/>
    </location>
</feature>
<evidence type="ECO:0000313" key="3">
    <source>
        <dbReference type="Proteomes" id="UP000298030"/>
    </source>
</evidence>
<feature type="region of interest" description="Disordered" evidence="1">
    <location>
        <begin position="931"/>
        <end position="1143"/>
    </location>
</feature>
<dbReference type="PANTHER" id="PTHR10378">
    <property type="entry name" value="LIM DOMAIN-BINDING PROTEIN"/>
    <property type="match status" value="1"/>
</dbReference>
<reference evidence="2 3" key="1">
    <citation type="journal article" date="2019" name="Nat. Ecol. Evol.">
        <title>Megaphylogeny resolves global patterns of mushroom evolution.</title>
        <authorList>
            <person name="Varga T."/>
            <person name="Krizsan K."/>
            <person name="Foldi C."/>
            <person name="Dima B."/>
            <person name="Sanchez-Garcia M."/>
            <person name="Sanchez-Ramirez S."/>
            <person name="Szollosi G.J."/>
            <person name="Szarkandi J.G."/>
            <person name="Papp V."/>
            <person name="Albert L."/>
            <person name="Andreopoulos W."/>
            <person name="Angelini C."/>
            <person name="Antonin V."/>
            <person name="Barry K.W."/>
            <person name="Bougher N.L."/>
            <person name="Buchanan P."/>
            <person name="Buyck B."/>
            <person name="Bense V."/>
            <person name="Catcheside P."/>
            <person name="Chovatia M."/>
            <person name="Cooper J."/>
            <person name="Damon W."/>
            <person name="Desjardin D."/>
            <person name="Finy P."/>
            <person name="Geml J."/>
            <person name="Haridas S."/>
            <person name="Hughes K."/>
            <person name="Justo A."/>
            <person name="Karasinski D."/>
            <person name="Kautmanova I."/>
            <person name="Kiss B."/>
            <person name="Kocsube S."/>
            <person name="Kotiranta H."/>
            <person name="LaButti K.M."/>
            <person name="Lechner B.E."/>
            <person name="Liimatainen K."/>
            <person name="Lipzen A."/>
            <person name="Lukacs Z."/>
            <person name="Mihaltcheva S."/>
            <person name="Morgado L.N."/>
            <person name="Niskanen T."/>
            <person name="Noordeloos M.E."/>
            <person name="Ohm R.A."/>
            <person name="Ortiz-Santana B."/>
            <person name="Ovrebo C."/>
            <person name="Racz N."/>
            <person name="Riley R."/>
            <person name="Savchenko A."/>
            <person name="Shiryaev A."/>
            <person name="Soop K."/>
            <person name="Spirin V."/>
            <person name="Szebenyi C."/>
            <person name="Tomsovsky M."/>
            <person name="Tulloss R.E."/>
            <person name="Uehling J."/>
            <person name="Grigoriev I.V."/>
            <person name="Vagvolgyi C."/>
            <person name="Papp T."/>
            <person name="Martin F.M."/>
            <person name="Miettinen O."/>
            <person name="Hibbett D.S."/>
            <person name="Nagy L.G."/>
        </authorList>
    </citation>
    <scope>NUCLEOTIDE SEQUENCE [LARGE SCALE GENOMIC DNA]</scope>
    <source>
        <strain evidence="2 3">FP101781</strain>
    </source>
</reference>
<proteinExistence type="predicted"/>
<keyword evidence="3" id="KW-1185">Reference proteome</keyword>
<feature type="compositionally biased region" description="Low complexity" evidence="1">
    <location>
        <begin position="65"/>
        <end position="85"/>
    </location>
</feature>
<name>A0A4Y7T6G3_COPMI</name>
<feature type="compositionally biased region" description="Low complexity" evidence="1">
    <location>
        <begin position="1014"/>
        <end position="1026"/>
    </location>
</feature>
<sequence length="1143" mass="121238">MNGQLLRANPINQGPMLAMGNPAAFMQNPAQMNQQPMVMPPNMNPNPGMSMLGPGNGVSSLPNSQQQQQQHQRMMMAQAQAHAQAAGGGPVHQLAPGGAPQQQQRLMRSGVPQGIMPPGAAGQVGVGPHQHMSAGGGLNVNPQMGNPFQQGMAQGQMQNPGLRRVPSGAQMGMNSGAATGGMSLMPQQQQQQHQMIPQHMQQMRAMQMQAQNHPNNRPPQHQQSQMGPRPGNNMMQPTMTGVGPSQVNPVMNSLSQPPSMGQQPMQMGMPQGSMQQPFVNGVGIPNSQQQHGLTSSSPRPSVMGMGPGPSQPPGNRASMTPDNTHVMGFVNYGGTQFSPGGQRIPNTPGAFQFGTAPTPPSDMSEPSRNSFPTPAQQLQMSNNANGMSNPNDSFVGGPFASSVPPRPASQNHPHSIRTPQLAQRRTPQPSQHGTPQPGPPTAHHPSPMQTAPSNEHHQPSRPQSRPQSQPQIPYAHAQLSSPRGQTPRSGQVPLPPGATMTQHGHGHGPPGGRLGHQQQQQPNGPPSIIPPPPPPTQGPSRPLSMLQPQHTGGGQPPTPGGSGQDTFNMNPPPNAARAPPPPHPNAGPSNMTAPPQRPPAIPSTNIVPPGQILTRFLQFSAVLAIEDKNKLQQQYWNDLVKEYFSPKASFRFQLWKTEDKKEAKYFVLEEIGALILPRFFLATTQAGVTSMSWVVDGCRERILAPGAYSLETAHAEWIYRFSNGYRVALKGWLSVVYEASVVRPASATGPTPTLSTVDPNDIKLLITSLNMHVYQYEKMINLDLITGERTREDVNLFPIRIPGAPSPPVGSNAAMAEEAERRRRCGEEPRIQIARATMPGEPVNAFGIPQATMRCLELAESVGAMSDLMEFAAINKMGPLGALDKFAERLRENGFKELPEWVKAPFNFPRFEHYERNEEYETSVKQYGSEYGPTYGAAQPLLPTAPEASGSGSSTQAPPQQRQNPPGPPPNMPSGQPVRQQQPFPNGVVPPPTQQQLHTPLVYQSGPQSVLSPGNNNAGMNTNGTTPAVIPPPQNATIASPGTQSSSSANSPQKQHRSIPQNNNANASGSGAGAGPSSSAAANASSPSGSTSAGTPLMGHASLKRKQAGGDGGATASPTIGTAEGAPAAKRSVRKRGRTSTAG</sequence>
<feature type="compositionally biased region" description="Basic residues" evidence="1">
    <location>
        <begin position="1131"/>
        <end position="1143"/>
    </location>
</feature>
<feature type="compositionally biased region" description="Pro residues" evidence="1">
    <location>
        <begin position="570"/>
        <end position="585"/>
    </location>
</feature>
<feature type="region of interest" description="Disordered" evidence="1">
    <location>
        <begin position="286"/>
        <end position="606"/>
    </location>
</feature>
<dbReference type="AlphaFoldDB" id="A0A4Y7T6G3"/>
<dbReference type="InterPro" id="IPR029005">
    <property type="entry name" value="LIM-bd/SEUSS"/>
</dbReference>
<feature type="compositionally biased region" description="Polar residues" evidence="1">
    <location>
        <begin position="364"/>
        <end position="392"/>
    </location>
</feature>
<feature type="compositionally biased region" description="Pro residues" evidence="1">
    <location>
        <begin position="523"/>
        <end position="537"/>
    </location>
</feature>
<feature type="compositionally biased region" description="Low complexity" evidence="1">
    <location>
        <begin position="93"/>
        <end position="106"/>
    </location>
</feature>
<accession>A0A4Y7T6G3</accession>
<feature type="compositionally biased region" description="Polar residues" evidence="1">
    <location>
        <begin position="408"/>
        <end position="434"/>
    </location>
</feature>
<dbReference type="EMBL" id="QPFP01000027">
    <property type="protein sequence ID" value="TEB29544.1"/>
    <property type="molecule type" value="Genomic_DNA"/>
</dbReference>
<feature type="compositionally biased region" description="Polar residues" evidence="1">
    <location>
        <begin position="478"/>
        <end position="489"/>
    </location>
</feature>
<dbReference type="OrthoDB" id="774557at2759"/>
<feature type="compositionally biased region" description="Gly residues" evidence="1">
    <location>
        <begin position="551"/>
        <end position="563"/>
    </location>
</feature>
<feature type="compositionally biased region" description="Polar residues" evidence="1">
    <location>
        <begin position="212"/>
        <end position="226"/>
    </location>
</feature>
<feature type="compositionally biased region" description="Low complexity" evidence="1">
    <location>
        <begin position="460"/>
        <end position="473"/>
    </location>
</feature>
<feature type="compositionally biased region" description="Low complexity" evidence="1">
    <location>
        <begin position="1062"/>
        <end position="1095"/>
    </location>
</feature>
<evidence type="ECO:0000256" key="1">
    <source>
        <dbReference type="SAM" id="MobiDB-lite"/>
    </source>
</evidence>
<organism evidence="2 3">
    <name type="scientific">Coprinellus micaceus</name>
    <name type="common">Glistening ink-cap mushroom</name>
    <name type="synonym">Coprinus micaceus</name>
    <dbReference type="NCBI Taxonomy" id="71717"/>
    <lineage>
        <taxon>Eukaryota</taxon>
        <taxon>Fungi</taxon>
        <taxon>Dikarya</taxon>
        <taxon>Basidiomycota</taxon>
        <taxon>Agaricomycotina</taxon>
        <taxon>Agaricomycetes</taxon>
        <taxon>Agaricomycetidae</taxon>
        <taxon>Agaricales</taxon>
        <taxon>Agaricineae</taxon>
        <taxon>Psathyrellaceae</taxon>
        <taxon>Coprinellus</taxon>
    </lineage>
</organism>
<gene>
    <name evidence="2" type="ORF">FA13DRAFT_1793206</name>
</gene>
<feature type="compositionally biased region" description="Polar residues" evidence="1">
    <location>
        <begin position="1035"/>
        <end position="1061"/>
    </location>
</feature>
<protein>
    <submittedName>
        <fullName evidence="2">Uncharacterized protein</fullName>
    </submittedName>
</protein>
<dbReference type="Proteomes" id="UP000298030">
    <property type="component" value="Unassembled WGS sequence"/>
</dbReference>
<feature type="region of interest" description="Disordered" evidence="1">
    <location>
        <begin position="53"/>
        <end position="106"/>
    </location>
</feature>
<dbReference type="STRING" id="71717.A0A4Y7T6G3"/>
<feature type="compositionally biased region" description="Low complexity" evidence="1">
    <location>
        <begin position="538"/>
        <end position="550"/>
    </location>
</feature>
<feature type="region of interest" description="Disordered" evidence="1">
    <location>
        <begin position="206"/>
        <end position="239"/>
    </location>
</feature>